<proteinExistence type="inferred from homology"/>
<dbReference type="EMBL" id="LN890563">
    <property type="protein sequence ID" value="CUS22184.1"/>
    <property type="molecule type" value="Genomic_DNA"/>
</dbReference>
<dbReference type="GO" id="GO:0005655">
    <property type="term" value="C:nucleolar ribonuclease P complex"/>
    <property type="evidence" value="ECO:0007669"/>
    <property type="project" value="TreeGrafter"/>
</dbReference>
<dbReference type="InterPro" id="IPR016195">
    <property type="entry name" value="Pol/histidinol_Pase-like"/>
</dbReference>
<dbReference type="Gene3D" id="3.20.20.140">
    <property type="entry name" value="Metal-dependent hydrolases"/>
    <property type="match status" value="1"/>
</dbReference>
<dbReference type="PANTHER" id="PTHR13031:SF0">
    <property type="entry name" value="RIBONUCLEASE P PROTEIN SUBUNIT P30"/>
    <property type="match status" value="1"/>
</dbReference>
<comment type="similarity">
    <text evidence="2">Belongs to the eukaryotic/archaeal RNase P protein component 3 family.</text>
</comment>
<name>A0A0P1KT20_9SACH</name>
<dbReference type="OrthoDB" id="17948at2759"/>
<dbReference type="Pfam" id="PF01876">
    <property type="entry name" value="RNase_P_p30"/>
    <property type="match status" value="1"/>
</dbReference>
<protein>
    <submittedName>
        <fullName evidence="4">LAQU0S04e10132g1_1</fullName>
    </submittedName>
</protein>
<dbReference type="PANTHER" id="PTHR13031">
    <property type="entry name" value="RIBONUCLEASE P SUBUNIT P30"/>
    <property type="match status" value="1"/>
</dbReference>
<dbReference type="GO" id="GO:0008033">
    <property type="term" value="P:tRNA processing"/>
    <property type="evidence" value="ECO:0007669"/>
    <property type="project" value="UniProtKB-KW"/>
</dbReference>
<dbReference type="Proteomes" id="UP000236544">
    <property type="component" value="Unassembled WGS sequence"/>
</dbReference>
<gene>
    <name evidence="4" type="ORF">LAQU0_S04e10132g</name>
</gene>
<organism evidence="4 5">
    <name type="scientific">Lachancea quebecensis</name>
    <dbReference type="NCBI Taxonomy" id="1654605"/>
    <lineage>
        <taxon>Eukaryota</taxon>
        <taxon>Fungi</taxon>
        <taxon>Dikarya</taxon>
        <taxon>Ascomycota</taxon>
        <taxon>Saccharomycotina</taxon>
        <taxon>Saccharomycetes</taxon>
        <taxon>Saccharomycetales</taxon>
        <taxon>Saccharomycetaceae</taxon>
        <taxon>Lachancea</taxon>
    </lineage>
</organism>
<evidence type="ECO:0000313" key="4">
    <source>
        <dbReference type="EMBL" id="CUS22184.1"/>
    </source>
</evidence>
<keyword evidence="5" id="KW-1185">Reference proteome</keyword>
<dbReference type="SUPFAM" id="SSF89550">
    <property type="entry name" value="PHP domain-like"/>
    <property type="match status" value="1"/>
</dbReference>
<reference evidence="5" key="1">
    <citation type="submission" date="2015-10" db="EMBL/GenBank/DDBJ databases">
        <authorList>
            <person name="Devillers H."/>
        </authorList>
    </citation>
    <scope>NUCLEOTIDE SEQUENCE [LARGE SCALE GENOMIC DNA]</scope>
</reference>
<evidence type="ECO:0000256" key="1">
    <source>
        <dbReference type="ARBA" id="ARBA00004123"/>
    </source>
</evidence>
<keyword evidence="3" id="KW-0819">tRNA processing</keyword>
<evidence type="ECO:0000313" key="5">
    <source>
        <dbReference type="Proteomes" id="UP000236544"/>
    </source>
</evidence>
<comment type="subcellular location">
    <subcellularLocation>
        <location evidence="1">Nucleus</location>
    </subcellularLocation>
</comment>
<dbReference type="AlphaFoldDB" id="A0A0P1KT20"/>
<evidence type="ECO:0000256" key="3">
    <source>
        <dbReference type="ARBA" id="ARBA00022694"/>
    </source>
</evidence>
<accession>A0A0P1KT20</accession>
<dbReference type="GO" id="GO:0003723">
    <property type="term" value="F:RNA binding"/>
    <property type="evidence" value="ECO:0007669"/>
    <property type="project" value="TreeGrafter"/>
</dbReference>
<evidence type="ECO:0000256" key="2">
    <source>
        <dbReference type="ARBA" id="ARBA00007331"/>
    </source>
</evidence>
<dbReference type="FunFam" id="3.20.20.140:FF:000081">
    <property type="entry name" value="RNase MRP subunit"/>
    <property type="match status" value="1"/>
</dbReference>
<dbReference type="InterPro" id="IPR002738">
    <property type="entry name" value="RNase_P_p30"/>
</dbReference>
<sequence length="293" mass="32275">MLVDLNVPWPQKAFGDTPTASQIQNVSSTLETLHALGYTHVALNFTVRHTDKFPSSPKELNPIKIDENFGRLMKATGLKIYSRITLIIDDPSKGQSLSKISQAFDIVAAMPVSERALTLATTNLDIDVLTFQYKQRLPAYLKHKSICSCVARGVKLEIVYANALRDMQSRRQFIQNVKSVIRSSRSRGIIISSGAEKPLECRNVLGVTSLIKFLGLDSDKCSKAMTDLPALVLLNGRLRTKSYKQTVVVGGGSDNDIVNETDTIDKEKLVKIVKRSRSLAEPESGSATKKAKV</sequence>